<feature type="transmembrane region" description="Helical" evidence="2">
    <location>
        <begin position="42"/>
        <end position="60"/>
    </location>
</feature>
<evidence type="ECO:0000256" key="2">
    <source>
        <dbReference type="SAM" id="Phobius"/>
    </source>
</evidence>
<feature type="region of interest" description="Disordered" evidence="1">
    <location>
        <begin position="93"/>
        <end position="156"/>
    </location>
</feature>
<accession>A0AA36GE04</accession>
<comment type="caution">
    <text evidence="3">The sequence shown here is derived from an EMBL/GenBank/DDBJ whole genome shotgun (WGS) entry which is preliminary data.</text>
</comment>
<keyword evidence="2" id="KW-1133">Transmembrane helix</keyword>
<feature type="compositionally biased region" description="Low complexity" evidence="1">
    <location>
        <begin position="304"/>
        <end position="315"/>
    </location>
</feature>
<keyword evidence="2" id="KW-0812">Transmembrane</keyword>
<gene>
    <name evidence="3" type="ORF">MSPICULIGERA_LOCUS23007</name>
</gene>
<name>A0AA36GE04_9BILA</name>
<feature type="region of interest" description="Disordered" evidence="1">
    <location>
        <begin position="176"/>
        <end position="385"/>
    </location>
</feature>
<feature type="compositionally biased region" description="Gly residues" evidence="1">
    <location>
        <begin position="261"/>
        <end position="273"/>
    </location>
</feature>
<feature type="compositionally biased region" description="Basic and acidic residues" evidence="1">
    <location>
        <begin position="104"/>
        <end position="119"/>
    </location>
</feature>
<dbReference type="Proteomes" id="UP001177023">
    <property type="component" value="Unassembled WGS sequence"/>
</dbReference>
<feature type="compositionally biased region" description="Basic and acidic residues" evidence="1">
    <location>
        <begin position="319"/>
        <end position="329"/>
    </location>
</feature>
<keyword evidence="4" id="KW-1185">Reference proteome</keyword>
<feature type="compositionally biased region" description="Low complexity" evidence="1">
    <location>
        <begin position="196"/>
        <end position="206"/>
    </location>
</feature>
<dbReference type="AlphaFoldDB" id="A0AA36GE04"/>
<feature type="compositionally biased region" description="Basic residues" evidence="1">
    <location>
        <begin position="186"/>
        <end position="195"/>
    </location>
</feature>
<dbReference type="EMBL" id="CATQJA010002702">
    <property type="protein sequence ID" value="CAJ0584972.1"/>
    <property type="molecule type" value="Genomic_DNA"/>
</dbReference>
<proteinExistence type="predicted"/>
<feature type="compositionally biased region" description="Basic and acidic residues" evidence="1">
    <location>
        <begin position="138"/>
        <end position="151"/>
    </location>
</feature>
<evidence type="ECO:0000313" key="3">
    <source>
        <dbReference type="EMBL" id="CAJ0584972.1"/>
    </source>
</evidence>
<protein>
    <submittedName>
        <fullName evidence="3">Uncharacterized protein</fullName>
    </submittedName>
</protein>
<feature type="non-terminal residue" evidence="3">
    <location>
        <position position="1"/>
    </location>
</feature>
<evidence type="ECO:0000256" key="1">
    <source>
        <dbReference type="SAM" id="MobiDB-lite"/>
    </source>
</evidence>
<reference evidence="3" key="1">
    <citation type="submission" date="2023-06" db="EMBL/GenBank/DDBJ databases">
        <authorList>
            <person name="Delattre M."/>
        </authorList>
    </citation>
    <scope>NUCLEOTIDE SEQUENCE</scope>
    <source>
        <strain evidence="3">AF72</strain>
    </source>
</reference>
<sequence>MRHIGVNPELQNRLPRFYSQITNNKWFTLNDVVKRIDFFDVIYLYLVFGLTVALVFWIRYMQLRMRFIHNEDVEFWRQRLAQQLKMAEQRGKAKGTAAVIQPAKKSETETKGSSEDGGVRPHVSKKVIPEKMPSAAKVKKEEIDPGDDKKAALPRAKRGNRVELLAEQERMIDDLPETVVEGEMQKKKKKGKGGKTKTVTKQETGTRSGTESAAHKKKQRVKPSGRSGAAKPQSREKKTTTEAQATKTRDKDTKSQDGGTKTVGGGGHSGGHSGTFKIHMARAGPETVVSGRQKRGKSPPPKPTSQKPAASGAKPAPKKPAEKSGKTEKTQMSIGPKETEAPKEAPATPADSPKPPSSGQGKPAPLADHDQQTQAMTVVPKKPAA</sequence>
<keyword evidence="2" id="KW-0472">Membrane</keyword>
<organism evidence="3 4">
    <name type="scientific">Mesorhabditis spiculigera</name>
    <dbReference type="NCBI Taxonomy" id="96644"/>
    <lineage>
        <taxon>Eukaryota</taxon>
        <taxon>Metazoa</taxon>
        <taxon>Ecdysozoa</taxon>
        <taxon>Nematoda</taxon>
        <taxon>Chromadorea</taxon>
        <taxon>Rhabditida</taxon>
        <taxon>Rhabditina</taxon>
        <taxon>Rhabditomorpha</taxon>
        <taxon>Rhabditoidea</taxon>
        <taxon>Rhabditidae</taxon>
        <taxon>Mesorhabditinae</taxon>
        <taxon>Mesorhabditis</taxon>
    </lineage>
</organism>
<evidence type="ECO:0000313" key="4">
    <source>
        <dbReference type="Proteomes" id="UP001177023"/>
    </source>
</evidence>